<dbReference type="AlphaFoldDB" id="A0A0L0DVV7"/>
<dbReference type="RefSeq" id="XP_013752669.1">
    <property type="nucleotide sequence ID" value="XM_013897215.1"/>
</dbReference>
<keyword evidence="2" id="KW-1185">Reference proteome</keyword>
<reference evidence="1 2" key="1">
    <citation type="submission" date="2010-05" db="EMBL/GenBank/DDBJ databases">
        <title>The Genome Sequence of Thecamonas trahens ATCC 50062.</title>
        <authorList>
            <consortium name="The Broad Institute Genome Sequencing Platform"/>
            <person name="Russ C."/>
            <person name="Cuomo C."/>
            <person name="Shea T."/>
            <person name="Young S.K."/>
            <person name="Zeng Q."/>
            <person name="Koehrsen M."/>
            <person name="Haas B."/>
            <person name="Borodovsky M."/>
            <person name="Guigo R."/>
            <person name="Alvarado L."/>
            <person name="Berlin A."/>
            <person name="Bochicchio J."/>
            <person name="Borenstein D."/>
            <person name="Chapman S."/>
            <person name="Chen Z."/>
            <person name="Freedman E."/>
            <person name="Gellesch M."/>
            <person name="Goldberg J."/>
            <person name="Griggs A."/>
            <person name="Gujja S."/>
            <person name="Heilman E."/>
            <person name="Heiman D."/>
            <person name="Hepburn T."/>
            <person name="Howarth C."/>
            <person name="Jen D."/>
            <person name="Larson L."/>
            <person name="Mehta T."/>
            <person name="Park D."/>
            <person name="Pearson M."/>
            <person name="Roberts A."/>
            <person name="Saif S."/>
            <person name="Shenoy N."/>
            <person name="Sisk P."/>
            <person name="Stolte C."/>
            <person name="Sykes S."/>
            <person name="Thomson T."/>
            <person name="Walk T."/>
            <person name="White J."/>
            <person name="Yandava C."/>
            <person name="Burger G."/>
            <person name="Gray M.W."/>
            <person name="Holland P.W.H."/>
            <person name="King N."/>
            <person name="Lang F.B.F."/>
            <person name="Roger A.J."/>
            <person name="Ruiz-Trillo I."/>
            <person name="Lander E."/>
            <person name="Nusbaum C."/>
        </authorList>
    </citation>
    <scope>NUCLEOTIDE SEQUENCE [LARGE SCALE GENOMIC DNA]</scope>
    <source>
        <strain evidence="1 2">ATCC 50062</strain>
    </source>
</reference>
<evidence type="ECO:0000313" key="1">
    <source>
        <dbReference type="EMBL" id="KNC56211.1"/>
    </source>
</evidence>
<protein>
    <submittedName>
        <fullName evidence="1">Uncharacterized protein</fullName>
    </submittedName>
</protein>
<dbReference type="Proteomes" id="UP000054408">
    <property type="component" value="Unassembled WGS sequence"/>
</dbReference>
<accession>A0A0L0DVV7</accession>
<organism evidence="1 2">
    <name type="scientific">Thecamonas trahens ATCC 50062</name>
    <dbReference type="NCBI Taxonomy" id="461836"/>
    <lineage>
        <taxon>Eukaryota</taxon>
        <taxon>Apusozoa</taxon>
        <taxon>Apusomonadida</taxon>
        <taxon>Apusomonadidae</taxon>
        <taxon>Thecamonas</taxon>
    </lineage>
</organism>
<name>A0A0L0DVV7_THETB</name>
<proteinExistence type="predicted"/>
<sequence>MEARDIVLRAAAADGGGGLGCDVGLMAVRSRARAGPLRPLADVVAAATGGGELADGVLADLGTHLGRLGPEDGLAGVVLPLAAAAVRQVSARAALGYLIREEGPALAAAAAQVGAIGEPADTLMVVVALMKLAPTLKRASRPANESGNSPWASVAVPVGVAVLRCAADEPGPTRLTLAAADMVAMGRMLQAEADAALETLLRTHARWAVGAGQGAMAAAWAAVVDAVCGGRGPSQAVWAAARVALSPSQAMEVGAVSVRKAVRRAQEAVDSGGLAGAALAALALGAKLAVRGGARVPGLVVVADGAAAEVEISGDEAMVWRFTLDVVLDDVLRVSRWRDVAELALRLATQGCWRLGASRVLASAARRAEVSVRRMQERVIPAVLCSPDAITVFPPAVVVPALLMKQTTGASAALWRVLSNVELVDGGLGAVLDVCMATTTGDPSGARAGYPESAASWALAEVSAWASCPEPRSPGEEAQLASMAMAVVVRKGIAFPASPMAAKVLAALSGLLSASDDAAQAAGRALRDGVSAAMDRVRNVCSESTLFARLAPLLLLQAAPGRVLTHASSAELVELVVARLHAANETAEVRQVAARVLGRLDPALTVDEATERVQGAMARGEWDAAGRDGRALMCAVMSHGGEAGVSASAASAVAAIGPRLCRESESVRDWIAFMLTARRASEAVLDALPEAWAVQVVAVCVKRASPGQRQQLAAELEPRMAAVASVTPAGVALLLQTAHQLIKPPVEPGPNVTRLLSDLALQVLQRGAGTQGLDAAVAVAGTLLCAADAVFAVDGGKTLMELQAQLVVVGESGHALAASLAQVLGGSRT</sequence>
<dbReference type="EMBL" id="GL349515">
    <property type="protein sequence ID" value="KNC56211.1"/>
    <property type="molecule type" value="Genomic_DNA"/>
</dbReference>
<dbReference type="GeneID" id="25569414"/>
<evidence type="ECO:0000313" key="2">
    <source>
        <dbReference type="Proteomes" id="UP000054408"/>
    </source>
</evidence>
<gene>
    <name evidence="1" type="ORF">AMSG_11462</name>
</gene>